<dbReference type="Proteomes" id="UP001642409">
    <property type="component" value="Unassembled WGS sequence"/>
</dbReference>
<dbReference type="AlphaFoldDB" id="A0AA86N589"/>
<evidence type="ECO:0000313" key="3">
    <source>
        <dbReference type="Proteomes" id="UP001642409"/>
    </source>
</evidence>
<comment type="caution">
    <text evidence="1">The sequence shown here is derived from an EMBL/GenBank/DDBJ whole genome shotgun (WGS) entry which is preliminary data.</text>
</comment>
<organism evidence="1">
    <name type="scientific">Hexamita inflata</name>
    <dbReference type="NCBI Taxonomy" id="28002"/>
    <lineage>
        <taxon>Eukaryota</taxon>
        <taxon>Metamonada</taxon>
        <taxon>Diplomonadida</taxon>
        <taxon>Hexamitidae</taxon>
        <taxon>Hexamitinae</taxon>
        <taxon>Hexamita</taxon>
    </lineage>
</organism>
<dbReference type="EMBL" id="CAXDID020000368">
    <property type="protein sequence ID" value="CAL6082894.1"/>
    <property type="molecule type" value="Genomic_DNA"/>
</dbReference>
<proteinExistence type="predicted"/>
<protein>
    <submittedName>
        <fullName evidence="1">Uncharacterized protein</fullName>
    </submittedName>
</protein>
<keyword evidence="3" id="KW-1185">Reference proteome</keyword>
<evidence type="ECO:0000313" key="2">
    <source>
        <dbReference type="EMBL" id="CAL6082894.1"/>
    </source>
</evidence>
<reference evidence="2 3" key="2">
    <citation type="submission" date="2024-07" db="EMBL/GenBank/DDBJ databases">
        <authorList>
            <person name="Akdeniz Z."/>
        </authorList>
    </citation>
    <scope>NUCLEOTIDE SEQUENCE [LARGE SCALE GENOMIC DNA]</scope>
</reference>
<accession>A0AA86N589</accession>
<dbReference type="EMBL" id="CATOUU010000011">
    <property type="protein sequence ID" value="CAI9912975.1"/>
    <property type="molecule type" value="Genomic_DNA"/>
</dbReference>
<gene>
    <name evidence="2" type="ORF">HINF_LOCUS61463</name>
    <name evidence="1" type="ORF">HINF_LOCUS620</name>
</gene>
<sequence length="835" mass="93289">MMLLFRHDNAKMSISKCVRYQKYHKCTNAEVSCKSQGYTIKQQCIDYHYNFRKHMQILEFIENNLNYIQIDTQLNSQNFAFPATIAHYAAIVVTLIFGDLRTNLQCAREIMKTQYFLGAPNPLETSRKQLECKTSALSKNVPAKKIKTHQFNSCELGLKMNYSINLYTQILFRNSGRMLSSILLLSQVKQQLQQLCANNLVQNGKQFTFCQKAVQINQQKVDSAVHVSEKSGNIFLYTKLAKDSNMSFYVSHVNSFAVFGFNLVDQTVINCTVNISIDYQVVQAALICLQCDLITEESVFVFIASGQYLSGVMLMSQNYIILNSTQIQARLNSSSASGIVNKVPTAMTNFTVQDCMLTAYFWLTSSTSGYISSDVLVETQINIANFTVCVNSQDFGAGSKPVSRSWSEIQKCESICSSDLYYTYGLCLSSLDLGTEVDFKLECLNDFLFDGTKCSCNDSFLLDGTSCMNVVLQITQLGQKMLNASEELEQQINQNISAPNQKVDSFVDQIEPHIIGNASFVDLQIAGNASELDSDLARNSSFIKNEIELNATQFKEELLREVDKLKRDLKASILVLQSHIKGNHFGFDADLNSQTNTTEQEIIKNTTELLSKQQVIFSYLDQQNHNNSTAAVNNIVQNSIYLNTSIDSNYTDLLARIYANNISDQLLIAAIQQSIKDNITQTMNTIDGIYLKIADYKAKQKSICDGKLTQQCGQKMEYHFQKRTPSCTDKVFSNGCPTSAGCTNCQACSMAPACSITFKDCTCTMGPWSTVSNCIVPSNITYGGSDYTSGSCRLDGFRGNCSSIQTLATCKQEKISVAAYYKYNIVTGECYCDNI</sequence>
<reference evidence="1" key="1">
    <citation type="submission" date="2023-06" db="EMBL/GenBank/DDBJ databases">
        <authorList>
            <person name="Kurt Z."/>
        </authorList>
    </citation>
    <scope>NUCLEOTIDE SEQUENCE</scope>
</reference>
<evidence type="ECO:0000313" key="1">
    <source>
        <dbReference type="EMBL" id="CAI9912975.1"/>
    </source>
</evidence>
<name>A0AA86N589_9EUKA</name>